<gene>
    <name evidence="2" type="ORF">D9V37_17000</name>
</gene>
<feature type="transmembrane region" description="Helical" evidence="1">
    <location>
        <begin position="12"/>
        <end position="32"/>
    </location>
</feature>
<reference evidence="2 3" key="1">
    <citation type="submission" date="2018-10" db="EMBL/GenBank/DDBJ databases">
        <title>Marmoricola sp. 4Q3S-7 whole genome shotgun sequence.</title>
        <authorList>
            <person name="Li F."/>
        </authorList>
    </citation>
    <scope>NUCLEOTIDE SEQUENCE [LARGE SCALE GENOMIC DNA]</scope>
    <source>
        <strain evidence="2 3">4Q3S-7</strain>
    </source>
</reference>
<keyword evidence="3" id="KW-1185">Reference proteome</keyword>
<organism evidence="2 3">
    <name type="scientific">Nocardioides mangrovicus</name>
    <dbReference type="NCBI Taxonomy" id="2478913"/>
    <lineage>
        <taxon>Bacteria</taxon>
        <taxon>Bacillati</taxon>
        <taxon>Actinomycetota</taxon>
        <taxon>Actinomycetes</taxon>
        <taxon>Propionibacteriales</taxon>
        <taxon>Nocardioidaceae</taxon>
        <taxon>Nocardioides</taxon>
    </lineage>
</organism>
<proteinExistence type="predicted"/>
<sequence>MVAMTPLAADEAPAGVLVLWAVICVLLLAYGVGHYRGWNKSGLLLCPFDSLHFMPAWFGAAATLVLLAQLALPITVWVSLVLFAAAVPPFAVTLIGLFWLPDRLLPAWYLSWRDHGRPTLEVASKADRKYYARRRNRRRP</sequence>
<feature type="transmembrane region" description="Helical" evidence="1">
    <location>
        <begin position="53"/>
        <end position="71"/>
    </location>
</feature>
<keyword evidence="1" id="KW-1133">Transmembrane helix</keyword>
<keyword evidence="1" id="KW-0472">Membrane</keyword>
<dbReference type="Proteomes" id="UP000281708">
    <property type="component" value="Unassembled WGS sequence"/>
</dbReference>
<name>A0A3L8NYA6_9ACTN</name>
<keyword evidence="1" id="KW-0812">Transmembrane</keyword>
<accession>A0A3L8NYA6</accession>
<evidence type="ECO:0000313" key="2">
    <source>
        <dbReference type="EMBL" id="RLV47821.1"/>
    </source>
</evidence>
<evidence type="ECO:0000313" key="3">
    <source>
        <dbReference type="Proteomes" id="UP000281708"/>
    </source>
</evidence>
<comment type="caution">
    <text evidence="2">The sequence shown here is derived from an EMBL/GenBank/DDBJ whole genome shotgun (WGS) entry which is preliminary data.</text>
</comment>
<dbReference type="AlphaFoldDB" id="A0A3L8NYA6"/>
<evidence type="ECO:0000256" key="1">
    <source>
        <dbReference type="SAM" id="Phobius"/>
    </source>
</evidence>
<feature type="transmembrane region" description="Helical" evidence="1">
    <location>
        <begin position="77"/>
        <end position="100"/>
    </location>
</feature>
<protein>
    <submittedName>
        <fullName evidence="2">Uncharacterized protein</fullName>
    </submittedName>
</protein>
<dbReference type="EMBL" id="RDBE01000010">
    <property type="protein sequence ID" value="RLV47821.1"/>
    <property type="molecule type" value="Genomic_DNA"/>
</dbReference>